<sequence length="461" mass="50840">MYDDYLASKYRPHTAANYYGVLLSMVRHSPVVPVETRMWAKGRRGRQLPLLEPIRRYTAEEFAAIRSAARRTVLAAHNRIDGAYLLAQQHDLPTCPQPIRAKALYEVLVRGKPQSVEGLLSLGVSKASVAAAGGDLAVRRWLFLDGSEVLAAAVLIACERGLNLSPVVTAPLPVEHEPGIMQLNLDKPRRGPYARFWPEILVDDSEGSNDGQIVSKAATTIRLIAEATEPARAYLASRGESTPRLLVYCAGPVGVRVGLPRYKSRKEASWIPQGVSIDFRRIRISVPGAGVTKEPTNHSPDTYLSYVRNDPESLNQQREEAALGVQKLMDHTRAGLAVRVLADSQADAKSDALLVNCSDPSRRPDTEKACTTGFYSFLDCLECPNAATVPRLLPRQLAAQHVLEELRDSMGEAWERRFARHYYALVAVIERHTPTEREAAASEVSTHVPNIVAALRHEVPN</sequence>
<gene>
    <name evidence="1" type="ORF">ACFSFX_15565</name>
</gene>
<dbReference type="RefSeq" id="WP_343881145.1">
    <property type="nucleotide sequence ID" value="NZ_BAAAIJ010000056.1"/>
</dbReference>
<keyword evidence="2" id="KW-1185">Reference proteome</keyword>
<dbReference type="Proteomes" id="UP001597307">
    <property type="component" value="Unassembled WGS sequence"/>
</dbReference>
<protein>
    <recommendedName>
        <fullName evidence="3">Integrase</fullName>
    </recommendedName>
</protein>
<dbReference type="EMBL" id="JBHUGA010000061">
    <property type="protein sequence ID" value="MFD1848009.1"/>
    <property type="molecule type" value="Genomic_DNA"/>
</dbReference>
<comment type="caution">
    <text evidence="1">The sequence shown here is derived from an EMBL/GenBank/DDBJ whole genome shotgun (WGS) entry which is preliminary data.</text>
</comment>
<name>A0ABW4QBD1_9MICC</name>
<evidence type="ECO:0000313" key="1">
    <source>
        <dbReference type="EMBL" id="MFD1848009.1"/>
    </source>
</evidence>
<organism evidence="1 2">
    <name type="scientific">Arthrobacter flavus</name>
    <dbReference type="NCBI Taxonomy" id="95172"/>
    <lineage>
        <taxon>Bacteria</taxon>
        <taxon>Bacillati</taxon>
        <taxon>Actinomycetota</taxon>
        <taxon>Actinomycetes</taxon>
        <taxon>Micrococcales</taxon>
        <taxon>Micrococcaceae</taxon>
        <taxon>Arthrobacter</taxon>
    </lineage>
</organism>
<evidence type="ECO:0008006" key="3">
    <source>
        <dbReference type="Google" id="ProtNLM"/>
    </source>
</evidence>
<reference evidence="2" key="1">
    <citation type="journal article" date="2019" name="Int. J. Syst. Evol. Microbiol.">
        <title>The Global Catalogue of Microorganisms (GCM) 10K type strain sequencing project: providing services to taxonomists for standard genome sequencing and annotation.</title>
        <authorList>
            <consortium name="The Broad Institute Genomics Platform"/>
            <consortium name="The Broad Institute Genome Sequencing Center for Infectious Disease"/>
            <person name="Wu L."/>
            <person name="Ma J."/>
        </authorList>
    </citation>
    <scope>NUCLEOTIDE SEQUENCE [LARGE SCALE GENOMIC DNA]</scope>
    <source>
        <strain evidence="2">JCM 11496</strain>
    </source>
</reference>
<accession>A0ABW4QBD1</accession>
<proteinExistence type="predicted"/>
<evidence type="ECO:0000313" key="2">
    <source>
        <dbReference type="Proteomes" id="UP001597307"/>
    </source>
</evidence>